<reference evidence="1 2" key="1">
    <citation type="journal article" date="2015" name="Genome Biol.">
        <title>Comparative genomics of Steinernema reveals deeply conserved gene regulatory networks.</title>
        <authorList>
            <person name="Dillman A.R."/>
            <person name="Macchietto M."/>
            <person name="Porter C.F."/>
            <person name="Rogers A."/>
            <person name="Williams B."/>
            <person name="Antoshechkin I."/>
            <person name="Lee M.M."/>
            <person name="Goodwin Z."/>
            <person name="Lu X."/>
            <person name="Lewis E.E."/>
            <person name="Goodrich-Blair H."/>
            <person name="Stock S.P."/>
            <person name="Adams B.J."/>
            <person name="Sternberg P.W."/>
            <person name="Mortazavi A."/>
        </authorList>
    </citation>
    <scope>NUCLEOTIDE SEQUENCE [LARGE SCALE GENOMIC DNA]</scope>
    <source>
        <strain evidence="1 2">ALL</strain>
    </source>
</reference>
<evidence type="ECO:0000313" key="1">
    <source>
        <dbReference type="EMBL" id="TKR79772.1"/>
    </source>
</evidence>
<name>A0A4U5NB61_STECR</name>
<reference evidence="1 2" key="2">
    <citation type="journal article" date="2019" name="G3 (Bethesda)">
        <title>Hybrid Assembly of the Genome of the Entomopathogenic Nematode Steinernema carpocapsae Identifies the X-Chromosome.</title>
        <authorList>
            <person name="Serra L."/>
            <person name="Macchietto M."/>
            <person name="Macias-Munoz A."/>
            <person name="McGill C.J."/>
            <person name="Rodriguez I.M."/>
            <person name="Rodriguez B."/>
            <person name="Murad R."/>
            <person name="Mortazavi A."/>
        </authorList>
    </citation>
    <scope>NUCLEOTIDE SEQUENCE [LARGE SCALE GENOMIC DNA]</scope>
    <source>
        <strain evidence="1 2">ALL</strain>
    </source>
</reference>
<keyword evidence="2" id="KW-1185">Reference proteome</keyword>
<protein>
    <submittedName>
        <fullName evidence="1">Uncharacterized protein</fullName>
    </submittedName>
</protein>
<dbReference type="Proteomes" id="UP000298663">
    <property type="component" value="Unassembled WGS sequence"/>
</dbReference>
<comment type="caution">
    <text evidence="1">The sequence shown here is derived from an EMBL/GenBank/DDBJ whole genome shotgun (WGS) entry which is preliminary data.</text>
</comment>
<proteinExistence type="predicted"/>
<dbReference type="EMBL" id="AZBU02000004">
    <property type="protein sequence ID" value="TKR79772.1"/>
    <property type="molecule type" value="Genomic_DNA"/>
</dbReference>
<dbReference type="AlphaFoldDB" id="A0A4U5NB61"/>
<sequence length="275" mass="31845">MIGKNALKKKMPEEVCEAAKDGENWARNTSPEEVIYMELDDDKSYSALKVDANKIQMLLCESFHACLSLFPVSNSEEVDSGFISFEPIEVVSSFIDFIFTPKEIGCSKEQLKHSIREFMDKSMEDQKKNVETLLLEEHGQEDLFAYLFPQHDYLDDIVPIETADTYHKQLLQVMDNYFKNVFRRPIPNKRHPKHDEDFITYTVLVEGNLGKHFSLHEDSDVASWVPSPEYEDPTTARTVNLVTHVLIYTRTGAKAKRTKCLTAMDKECIRFRKYL</sequence>
<evidence type="ECO:0000313" key="2">
    <source>
        <dbReference type="Proteomes" id="UP000298663"/>
    </source>
</evidence>
<organism evidence="1 2">
    <name type="scientific">Steinernema carpocapsae</name>
    <name type="common">Entomopathogenic nematode</name>
    <dbReference type="NCBI Taxonomy" id="34508"/>
    <lineage>
        <taxon>Eukaryota</taxon>
        <taxon>Metazoa</taxon>
        <taxon>Ecdysozoa</taxon>
        <taxon>Nematoda</taxon>
        <taxon>Chromadorea</taxon>
        <taxon>Rhabditida</taxon>
        <taxon>Tylenchina</taxon>
        <taxon>Panagrolaimomorpha</taxon>
        <taxon>Strongyloidoidea</taxon>
        <taxon>Steinernematidae</taxon>
        <taxon>Steinernema</taxon>
    </lineage>
</organism>
<gene>
    <name evidence="1" type="ORF">L596_013940</name>
</gene>
<accession>A0A4U5NB61</accession>